<dbReference type="SUPFAM" id="SSF101898">
    <property type="entry name" value="NHL repeat"/>
    <property type="match status" value="1"/>
</dbReference>
<protein>
    <recommendedName>
        <fullName evidence="2">SMP-30/Gluconolactonase/LRE-like region domain-containing protein</fullName>
    </recommendedName>
</protein>
<name>A0A7S0B6G3_9DINO</name>
<dbReference type="InterPro" id="IPR011042">
    <property type="entry name" value="6-blade_b-propeller_TolB-like"/>
</dbReference>
<dbReference type="EMBL" id="HBEG01046840">
    <property type="protein sequence ID" value="CAD8384789.1"/>
    <property type="molecule type" value="Transcribed_RNA"/>
</dbReference>
<accession>A0A7S0B6G3</accession>
<evidence type="ECO:0000313" key="1">
    <source>
        <dbReference type="EMBL" id="CAD8384789.1"/>
    </source>
</evidence>
<evidence type="ECO:0008006" key="2">
    <source>
        <dbReference type="Google" id="ProtNLM"/>
    </source>
</evidence>
<organism evidence="1">
    <name type="scientific">Pyrodinium bahamense</name>
    <dbReference type="NCBI Taxonomy" id="73915"/>
    <lineage>
        <taxon>Eukaryota</taxon>
        <taxon>Sar</taxon>
        <taxon>Alveolata</taxon>
        <taxon>Dinophyceae</taxon>
        <taxon>Gonyaulacales</taxon>
        <taxon>Pyrocystaceae</taxon>
        <taxon>Pyrodinium</taxon>
    </lineage>
</organism>
<sequence length="345" mass="37454">MAPGSSAVPRQLLLASAEGAGAPTARYLLIVAAAMTACCLPSAQAFGEAQKYLIVSSPRRSRIAYLRLPTSGAPATGHEPMRTLVDTGLKFPQGLAVDQYRKRLFVADPNLGFLAGYNILHERDALSLGKMWTAASNVEVRSVAVDGLGNVFFTDEPRQLIMRVTARNLDKGRITPEVVYDHSKVDQVSAPGGIAVDNYFVYWLNKANGEQAGTVVRAPQNRNISDDRNTGSGLYPVNLAANSMKCYGVCIALNHIYYTDERYNLYGIPRAATVRHNPVTISDALVEPRGCAFDGDSTVYIADKDQNAVFQFASNMPQLLTDRLLTKAVDLEGAFGVAVYVRVMD</sequence>
<dbReference type="AlphaFoldDB" id="A0A7S0B6G3"/>
<reference evidence="1" key="1">
    <citation type="submission" date="2021-01" db="EMBL/GenBank/DDBJ databases">
        <authorList>
            <person name="Corre E."/>
            <person name="Pelletier E."/>
            <person name="Niang G."/>
            <person name="Scheremetjew M."/>
            <person name="Finn R."/>
            <person name="Kale V."/>
            <person name="Holt S."/>
            <person name="Cochrane G."/>
            <person name="Meng A."/>
            <person name="Brown T."/>
            <person name="Cohen L."/>
        </authorList>
    </citation>
    <scope>NUCLEOTIDE SEQUENCE</scope>
    <source>
        <strain evidence="1">Pbaha01</strain>
    </source>
</reference>
<proteinExistence type="predicted"/>
<dbReference type="Gene3D" id="2.120.10.30">
    <property type="entry name" value="TolB, C-terminal domain"/>
    <property type="match status" value="1"/>
</dbReference>
<gene>
    <name evidence="1" type="ORF">PBAH0796_LOCUS28477</name>
</gene>